<dbReference type="Pfam" id="PF07661">
    <property type="entry name" value="MORN_2"/>
    <property type="match status" value="3"/>
</dbReference>
<dbReference type="RefSeq" id="WP_166641958.1">
    <property type="nucleotide sequence ID" value="NZ_SNWM01000004.1"/>
</dbReference>
<evidence type="ECO:0000313" key="1">
    <source>
        <dbReference type="EMBL" id="TDO20701.1"/>
    </source>
</evidence>
<dbReference type="AlphaFoldDB" id="A0A4R6IG17"/>
<proteinExistence type="predicted"/>
<organism evidence="1 2">
    <name type="scientific">Pedobacter duraquae</name>
    <dbReference type="NCBI Taxonomy" id="425511"/>
    <lineage>
        <taxon>Bacteria</taxon>
        <taxon>Pseudomonadati</taxon>
        <taxon>Bacteroidota</taxon>
        <taxon>Sphingobacteriia</taxon>
        <taxon>Sphingobacteriales</taxon>
        <taxon>Sphingobacteriaceae</taxon>
        <taxon>Pedobacter</taxon>
    </lineage>
</organism>
<dbReference type="InterPro" id="IPR011652">
    <property type="entry name" value="MORN_2"/>
</dbReference>
<dbReference type="Proteomes" id="UP000295499">
    <property type="component" value="Unassembled WGS sequence"/>
</dbReference>
<keyword evidence="2" id="KW-1185">Reference proteome</keyword>
<reference evidence="1 2" key="1">
    <citation type="submission" date="2019-03" db="EMBL/GenBank/DDBJ databases">
        <title>Genomic Encyclopedia of Archaeal and Bacterial Type Strains, Phase II (KMG-II): from individual species to whole genera.</title>
        <authorList>
            <person name="Goeker M."/>
        </authorList>
    </citation>
    <scope>NUCLEOTIDE SEQUENCE [LARGE SCALE GENOMIC DNA]</scope>
    <source>
        <strain evidence="1 2">DSM 19034</strain>
    </source>
</reference>
<name>A0A4R6IG17_9SPHI</name>
<dbReference type="EMBL" id="SNWM01000004">
    <property type="protein sequence ID" value="TDO20701.1"/>
    <property type="molecule type" value="Genomic_DNA"/>
</dbReference>
<protein>
    <submittedName>
        <fullName evidence="1">MORN repeat protein</fullName>
    </submittedName>
</protein>
<evidence type="ECO:0000313" key="2">
    <source>
        <dbReference type="Proteomes" id="UP000295499"/>
    </source>
</evidence>
<sequence>MFFSAQISAFQLKPNQDKSITDKRLFISYHPNGKIKQKGYQGNYSGYGISTGMSLGTWYIYDKNGKLIETVYYHNDKPTKAYILKKTYYPNGNVKSIKRFNNYQLYQAEIDSIGTWSYFDERGNLIRIEKYR</sequence>
<accession>A0A4R6IG17</accession>
<gene>
    <name evidence="1" type="ORF">CLV32_3334</name>
</gene>
<comment type="caution">
    <text evidence="1">The sequence shown here is derived from an EMBL/GenBank/DDBJ whole genome shotgun (WGS) entry which is preliminary data.</text>
</comment>
<dbReference type="Gene3D" id="3.90.930.1">
    <property type="match status" value="1"/>
</dbReference>